<dbReference type="EMBL" id="OIVN01000224">
    <property type="protein sequence ID" value="SPC76502.1"/>
    <property type="molecule type" value="Genomic_DNA"/>
</dbReference>
<dbReference type="AlphaFoldDB" id="A0A2N9ENT6"/>
<name>A0A2N9ENT6_FAGSY</name>
<proteinExistence type="predicted"/>
<evidence type="ECO:0000313" key="2">
    <source>
        <dbReference type="EMBL" id="SPC76502.1"/>
    </source>
</evidence>
<feature type="compositionally biased region" description="Polar residues" evidence="1">
    <location>
        <begin position="77"/>
        <end position="96"/>
    </location>
</feature>
<evidence type="ECO:0000256" key="1">
    <source>
        <dbReference type="SAM" id="MobiDB-lite"/>
    </source>
</evidence>
<feature type="compositionally biased region" description="Polar residues" evidence="1">
    <location>
        <begin position="57"/>
        <end position="66"/>
    </location>
</feature>
<feature type="region of interest" description="Disordered" evidence="1">
    <location>
        <begin position="1"/>
        <end position="98"/>
    </location>
</feature>
<organism evidence="2">
    <name type="scientific">Fagus sylvatica</name>
    <name type="common">Beechnut</name>
    <dbReference type="NCBI Taxonomy" id="28930"/>
    <lineage>
        <taxon>Eukaryota</taxon>
        <taxon>Viridiplantae</taxon>
        <taxon>Streptophyta</taxon>
        <taxon>Embryophyta</taxon>
        <taxon>Tracheophyta</taxon>
        <taxon>Spermatophyta</taxon>
        <taxon>Magnoliopsida</taxon>
        <taxon>eudicotyledons</taxon>
        <taxon>Gunneridae</taxon>
        <taxon>Pentapetalae</taxon>
        <taxon>rosids</taxon>
        <taxon>fabids</taxon>
        <taxon>Fagales</taxon>
        <taxon>Fagaceae</taxon>
        <taxon>Fagus</taxon>
    </lineage>
</organism>
<protein>
    <submittedName>
        <fullName evidence="2">Uncharacterized protein</fullName>
    </submittedName>
</protein>
<sequence>MENPKAEAEAEQNPSPKLDSKESGHAPNGDGKWTSFVMGSESQKDQDQDQSQSEVSGNRTPSTGSRKSVHWSPELVTESSASNMHSPHGSNNNPYFSPSPVPTFLVFTDFPLKIRWTVYVVFLGDGGRRLEKLLRRLKISLETRGSTVS</sequence>
<accession>A0A2N9ENT6</accession>
<gene>
    <name evidence="2" type="ORF">FSB_LOCUS4384</name>
</gene>
<reference evidence="2" key="1">
    <citation type="submission" date="2018-02" db="EMBL/GenBank/DDBJ databases">
        <authorList>
            <person name="Cohen D.B."/>
            <person name="Kent A.D."/>
        </authorList>
    </citation>
    <scope>NUCLEOTIDE SEQUENCE</scope>
</reference>